<gene>
    <name evidence="2" type="ORF">M998_2563</name>
</gene>
<dbReference type="Gene3D" id="1.20.58.2180">
    <property type="match status" value="1"/>
</dbReference>
<dbReference type="Gene3D" id="3.40.50.1980">
    <property type="entry name" value="Nitrogenase molybdenum iron protein domain"/>
    <property type="match status" value="2"/>
</dbReference>
<name>A0A1B7JR55_9GAMM</name>
<accession>A0A1B7JR55</accession>
<dbReference type="InterPro" id="IPR050902">
    <property type="entry name" value="ABC_Transporter_SBP"/>
</dbReference>
<dbReference type="PANTHER" id="PTHR30535">
    <property type="entry name" value="VITAMIN B12-BINDING PROTEIN"/>
    <property type="match status" value="1"/>
</dbReference>
<dbReference type="AlphaFoldDB" id="A0A1B7JR55"/>
<sequence length="350" mass="38852">MAINRRQFIKSSAILSAFYCLPSFAQNRKVEEALFGLLPAANKIQRVISAGPPSDLLLFALAPEKMVGFSSISLKKGKIGLFDQKWCELPVYGRLAGRGSTLSLEKLLAYNPELIIDTGNIDETYRSQAQKITKQTEISYLLIAGGLQDSPQQLRQLGQILGVGAHAEKLSDLAERYLFDATQFAKNNQINGSQPQKPLSFYLARGAKGLQTGSKGSIHTEAIEILGLRNVVDISGFHGLTEVSMEQLYDWNPDIIITQYDEAVEFITHAPLWKGLNAISSNSLYIFSGVPFGWLDGPPGINRLLGMRRLQSYFDKKIAATIQHDIQQFFALFYHSALTQEQITSLMEMS</sequence>
<dbReference type="EMBL" id="LXEW01000037">
    <property type="protein sequence ID" value="OAT50401.1"/>
    <property type="molecule type" value="Genomic_DNA"/>
</dbReference>
<reference evidence="2 3" key="1">
    <citation type="submission" date="2016-04" db="EMBL/GenBank/DDBJ databases">
        <title>ATOL: Assembling a taxonomically balanced genome-scale reconstruction of the evolutionary history of the Enterobacteriaceae.</title>
        <authorList>
            <person name="Plunkett G.III."/>
            <person name="Neeno-Eckwall E.C."/>
            <person name="Glasner J.D."/>
            <person name="Perna N.T."/>
        </authorList>
    </citation>
    <scope>NUCLEOTIDE SEQUENCE [LARGE SCALE GENOMIC DNA]</scope>
    <source>
        <strain evidence="2 3">ATCC 35613</strain>
    </source>
</reference>
<dbReference type="SUPFAM" id="SSF53807">
    <property type="entry name" value="Helical backbone' metal receptor"/>
    <property type="match status" value="1"/>
</dbReference>
<dbReference type="PANTHER" id="PTHR30535:SF34">
    <property type="entry name" value="MOLYBDATE-BINDING PROTEIN MOLA"/>
    <property type="match status" value="1"/>
</dbReference>
<dbReference type="InterPro" id="IPR002491">
    <property type="entry name" value="ABC_transptr_periplasmic_BD"/>
</dbReference>
<dbReference type="OrthoDB" id="9775594at2"/>
<keyword evidence="3" id="KW-1185">Reference proteome</keyword>
<organism evidence="2 3">
    <name type="scientific">Providencia heimbachae ATCC 35613</name>
    <dbReference type="NCBI Taxonomy" id="1354272"/>
    <lineage>
        <taxon>Bacteria</taxon>
        <taxon>Pseudomonadati</taxon>
        <taxon>Pseudomonadota</taxon>
        <taxon>Gammaproteobacteria</taxon>
        <taxon>Enterobacterales</taxon>
        <taxon>Morganellaceae</taxon>
        <taxon>Providencia</taxon>
    </lineage>
</organism>
<evidence type="ECO:0000259" key="1">
    <source>
        <dbReference type="PROSITE" id="PS50983"/>
    </source>
</evidence>
<dbReference type="Pfam" id="PF01497">
    <property type="entry name" value="Peripla_BP_2"/>
    <property type="match status" value="1"/>
</dbReference>
<proteinExistence type="predicted"/>
<dbReference type="Proteomes" id="UP000078224">
    <property type="component" value="Unassembled WGS sequence"/>
</dbReference>
<dbReference type="GO" id="GO:0071281">
    <property type="term" value="P:cellular response to iron ion"/>
    <property type="evidence" value="ECO:0007669"/>
    <property type="project" value="TreeGrafter"/>
</dbReference>
<evidence type="ECO:0000313" key="3">
    <source>
        <dbReference type="Proteomes" id="UP000078224"/>
    </source>
</evidence>
<dbReference type="PATRIC" id="fig|1354272.4.peg.2609"/>
<dbReference type="PROSITE" id="PS50983">
    <property type="entry name" value="FE_B12_PBP"/>
    <property type="match status" value="1"/>
</dbReference>
<feature type="domain" description="Fe/B12 periplasmic-binding" evidence="1">
    <location>
        <begin position="46"/>
        <end position="318"/>
    </location>
</feature>
<comment type="caution">
    <text evidence="2">The sequence shown here is derived from an EMBL/GenBank/DDBJ whole genome shotgun (WGS) entry which is preliminary data.</text>
</comment>
<protein>
    <recommendedName>
        <fullName evidence="1">Fe/B12 periplasmic-binding domain-containing protein</fullName>
    </recommendedName>
</protein>
<evidence type="ECO:0000313" key="2">
    <source>
        <dbReference type="EMBL" id="OAT50401.1"/>
    </source>
</evidence>
<dbReference type="RefSeq" id="WP_068909197.1">
    <property type="nucleotide sequence ID" value="NZ_LXEW01000037.1"/>
</dbReference>